<evidence type="ECO:0000313" key="1">
    <source>
        <dbReference type="EMBL" id="DAD74094.1"/>
    </source>
</evidence>
<protein>
    <submittedName>
        <fullName evidence="1">Uncharacterized protein</fullName>
    </submittedName>
</protein>
<organism evidence="1">
    <name type="scientific">Myoviridae sp. ctqYq4</name>
    <dbReference type="NCBI Taxonomy" id="2826702"/>
    <lineage>
        <taxon>Viruses</taxon>
        <taxon>Duplodnaviria</taxon>
        <taxon>Heunggongvirae</taxon>
        <taxon>Uroviricota</taxon>
        <taxon>Caudoviricetes</taxon>
    </lineage>
</organism>
<reference evidence="1" key="1">
    <citation type="journal article" date="2021" name="Proc. Natl. Acad. Sci. U.S.A.">
        <title>A Catalog of Tens of Thousands of Viruses from Human Metagenomes Reveals Hidden Associations with Chronic Diseases.</title>
        <authorList>
            <person name="Tisza M.J."/>
            <person name="Buck C.B."/>
        </authorList>
    </citation>
    <scope>NUCLEOTIDE SEQUENCE</scope>
    <source>
        <strain evidence="1">CtqYq4</strain>
    </source>
</reference>
<dbReference type="EMBL" id="BK014752">
    <property type="protein sequence ID" value="DAD74094.1"/>
    <property type="molecule type" value="Genomic_DNA"/>
</dbReference>
<accession>A0A8S5LVP5</accession>
<sequence>MPRYKVIVECSGPHGNAALTYRINTASQFAAEFRACQLAGDHYPEYRDIKPVRTEVLK</sequence>
<proteinExistence type="predicted"/>
<name>A0A8S5LVP5_9CAUD</name>